<evidence type="ECO:0008006" key="12">
    <source>
        <dbReference type="Google" id="ProtNLM"/>
    </source>
</evidence>
<dbReference type="GeneID" id="42007379"/>
<dbReference type="Pfam" id="PF05478">
    <property type="entry name" value="Prominin"/>
    <property type="match status" value="1"/>
</dbReference>
<evidence type="ECO:0000256" key="3">
    <source>
        <dbReference type="ARBA" id="ARBA00022692"/>
    </source>
</evidence>
<dbReference type="PANTHER" id="PTHR22730">
    <property type="entry name" value="PROMININ PROM PROTEIN"/>
    <property type="match status" value="1"/>
</dbReference>
<keyword evidence="6" id="KW-0325">Glycoprotein</keyword>
<keyword evidence="3 8" id="KW-0812">Transmembrane</keyword>
<feature type="compositionally biased region" description="Polar residues" evidence="7">
    <location>
        <begin position="1061"/>
        <end position="1075"/>
    </location>
</feature>
<feature type="transmembrane region" description="Helical" evidence="8">
    <location>
        <begin position="780"/>
        <end position="802"/>
    </location>
</feature>
<dbReference type="GO" id="GO:0016020">
    <property type="term" value="C:membrane"/>
    <property type="evidence" value="ECO:0007669"/>
    <property type="project" value="UniProtKB-SubCell"/>
</dbReference>
<evidence type="ECO:0000313" key="11">
    <source>
        <dbReference type="Proteomes" id="UP000319731"/>
    </source>
</evidence>
<keyword evidence="11" id="KW-1185">Reference proteome</keyword>
<feature type="chain" id="PRO_5021237076" description="Plasma membrane fusion protein PRM1" evidence="9">
    <location>
        <begin position="22"/>
        <end position="1153"/>
    </location>
</feature>
<comment type="caution">
    <text evidence="10">The sequence shown here is derived from an EMBL/GenBank/DDBJ whole genome shotgun (WGS) entry which is preliminary data.</text>
</comment>
<feature type="transmembrane region" description="Helical" evidence="8">
    <location>
        <begin position="142"/>
        <end position="163"/>
    </location>
</feature>
<feature type="signal peptide" evidence="9">
    <location>
        <begin position="1"/>
        <end position="21"/>
    </location>
</feature>
<evidence type="ECO:0000256" key="6">
    <source>
        <dbReference type="ARBA" id="ARBA00023180"/>
    </source>
</evidence>
<accession>A0A507BJZ3</accession>
<dbReference type="PANTHER" id="PTHR22730:SF1">
    <property type="entry name" value="PROMININ-LIKE PROTEIN"/>
    <property type="match status" value="1"/>
</dbReference>
<evidence type="ECO:0000256" key="8">
    <source>
        <dbReference type="SAM" id="Phobius"/>
    </source>
</evidence>
<sequence length="1153" mass="122844">MSRRTLKLVLWLATLLSLATASPLSNHISLIERDNLTPEQRAADAGTGLVSQGGLSVWFGIGGAIRNAMRQGKTTLPILDPVTGKMVFDIKTIVMFYIPVLVFVVLILLLLVGTGCAGCCLCCCCRRKLLRRRKAYTTSDRLVAIIFLVLLLACGGVAILGGWRGSALISTGIQLIFSVTNTTVADVQLKIASVIPGANSILGVVSTTVNSSIDGVVTQLGLDTLSANASPIVASLAATLIAMQGSIDTMLLNVTKIGWDYGNLTSILEPALIGDLNYFNSQLQTLSGSQNNAGSIFQLQQALPTMDVTQAGGNFSGVSPTPSDLNNMVAPATTMPNLVTMAHSITSLFNSLTTTASTTISQSTGPIKNQVATLLNGAQTTVNSTFGPISDQVNSDIASYATDNINKYSILALQYDSYRNYGYMAIFILCIIWLFVPLLCIVAKKPKGTKCCTLFAVPFIVILYLLALLHFIFAYAMGEVCFYAFAQNMSIAQPLLGNSTYQYIGYGFQAQAMCSQGSNLIDVAVALNVVPASYGINSTTVSLHYQAQNLLNGLNLNSLVNSVNLNSTFSLSSSNLASQLAPVNTSLTNITSLNTTTWKNQASRPILGTAWQTLLTSLTTLNTVVTTGSDASRETPFAWTPPASPNIGDVNYWITLWNPVYTNISNYNATSPTIAAMNAKMAESVVLLDGLQGFVPTLQGDIATLLTLNTQLTTVLNNYLGSVPTLLTTGITTLESNILTAADLIQLQVNNLTECAVLANDTLALEHTLCTVFVGAFDSLWMAFLVLACCGTASLAVFVVAANRLADKTAREAANESIYQKKGKKSKTDKWEDDDEAPAPQLAVKTKGKRNSGRGQQQQVLHTAEMSPVSPGAGSHSFRGKKGTKDRSSSNSSNKVEPMGISPVLIDEAEPQSVLVAPGSRTMSGQDRAAYMAAMQANETDPAMESHSAFLAAMAQRAYNNSDPAANGGVMQVIDENGLYVNDNGIYPTISMAPPSFQDPSHTQETDEMKLDAALDNLIHNIDARNQSNRTSQAVRPSATIRNPNPNNLELDLTRLISRNSSTSPQSAYSNTTPSPDGEHAPLLKPGYVAPPSLPANFTIRGSPNETIRVVASSPGNTLPAPVMRGNSSLHQENAAAYLEARRTSRASKSSRH</sequence>
<dbReference type="Proteomes" id="UP000319731">
    <property type="component" value="Unassembled WGS sequence"/>
</dbReference>
<gene>
    <name evidence="10" type="ORF">SmJEL517_g06156</name>
</gene>
<evidence type="ECO:0000256" key="1">
    <source>
        <dbReference type="ARBA" id="ARBA00004141"/>
    </source>
</evidence>
<dbReference type="InterPro" id="IPR008795">
    <property type="entry name" value="Prominin"/>
</dbReference>
<feature type="transmembrane region" description="Helical" evidence="8">
    <location>
        <begin position="96"/>
        <end position="121"/>
    </location>
</feature>
<keyword evidence="5 8" id="KW-0472">Membrane</keyword>
<dbReference type="OrthoDB" id="2157443at2759"/>
<name>A0A507BJZ3_9FUNG</name>
<evidence type="ECO:0000256" key="5">
    <source>
        <dbReference type="ARBA" id="ARBA00023136"/>
    </source>
</evidence>
<comment type="subcellular location">
    <subcellularLocation>
        <location evidence="1">Membrane</location>
        <topology evidence="1">Multi-pass membrane protein</topology>
    </subcellularLocation>
</comment>
<feature type="transmembrane region" description="Helical" evidence="8">
    <location>
        <begin position="421"/>
        <end position="442"/>
    </location>
</feature>
<feature type="transmembrane region" description="Helical" evidence="8">
    <location>
        <begin position="454"/>
        <end position="477"/>
    </location>
</feature>
<dbReference type="EMBL" id="QEAO01000083">
    <property type="protein sequence ID" value="TPX30237.1"/>
    <property type="molecule type" value="Genomic_DNA"/>
</dbReference>
<protein>
    <recommendedName>
        <fullName evidence="12">Plasma membrane fusion protein PRM1</fullName>
    </recommendedName>
</protein>
<dbReference type="RefSeq" id="XP_031021944.1">
    <property type="nucleotide sequence ID" value="XM_031172082.1"/>
</dbReference>
<evidence type="ECO:0000313" key="10">
    <source>
        <dbReference type="EMBL" id="TPX30237.1"/>
    </source>
</evidence>
<evidence type="ECO:0000256" key="4">
    <source>
        <dbReference type="ARBA" id="ARBA00022989"/>
    </source>
</evidence>
<feature type="region of interest" description="Disordered" evidence="7">
    <location>
        <begin position="1061"/>
        <end position="1088"/>
    </location>
</feature>
<dbReference type="AlphaFoldDB" id="A0A507BJZ3"/>
<evidence type="ECO:0000256" key="9">
    <source>
        <dbReference type="SAM" id="SignalP"/>
    </source>
</evidence>
<reference evidence="10 11" key="1">
    <citation type="journal article" date="2019" name="Sci. Rep.">
        <title>Comparative genomics of chytrid fungi reveal insights into the obligate biotrophic and pathogenic lifestyle of Synchytrium endobioticum.</title>
        <authorList>
            <person name="van de Vossenberg B.T.L.H."/>
            <person name="Warris S."/>
            <person name="Nguyen H.D.T."/>
            <person name="van Gent-Pelzer M.P.E."/>
            <person name="Joly D.L."/>
            <person name="van de Geest H.C."/>
            <person name="Bonants P.J.M."/>
            <person name="Smith D.S."/>
            <person name="Levesque C.A."/>
            <person name="van der Lee T.A.J."/>
        </authorList>
    </citation>
    <scope>NUCLEOTIDE SEQUENCE [LARGE SCALE GENOMIC DNA]</scope>
    <source>
        <strain evidence="10 11">JEL517</strain>
    </source>
</reference>
<keyword evidence="4 8" id="KW-1133">Transmembrane helix</keyword>
<feature type="compositionally biased region" description="Polar residues" evidence="7">
    <location>
        <begin position="1024"/>
        <end position="1048"/>
    </location>
</feature>
<feature type="region of interest" description="Disordered" evidence="7">
    <location>
        <begin position="816"/>
        <end position="898"/>
    </location>
</feature>
<organism evidence="10 11">
    <name type="scientific">Synchytrium microbalum</name>
    <dbReference type="NCBI Taxonomy" id="1806994"/>
    <lineage>
        <taxon>Eukaryota</taxon>
        <taxon>Fungi</taxon>
        <taxon>Fungi incertae sedis</taxon>
        <taxon>Chytridiomycota</taxon>
        <taxon>Chytridiomycota incertae sedis</taxon>
        <taxon>Chytridiomycetes</taxon>
        <taxon>Synchytriales</taxon>
        <taxon>Synchytriaceae</taxon>
        <taxon>Synchytrium</taxon>
    </lineage>
</organism>
<feature type="region of interest" description="Disordered" evidence="7">
    <location>
        <begin position="1023"/>
        <end position="1048"/>
    </location>
</feature>
<keyword evidence="9" id="KW-0732">Signal</keyword>
<comment type="similarity">
    <text evidence="2">Belongs to the prominin family.</text>
</comment>
<evidence type="ECO:0000256" key="7">
    <source>
        <dbReference type="SAM" id="MobiDB-lite"/>
    </source>
</evidence>
<proteinExistence type="inferred from homology"/>
<evidence type="ECO:0000256" key="2">
    <source>
        <dbReference type="ARBA" id="ARBA00006058"/>
    </source>
</evidence>